<gene>
    <name evidence="1" type="ORF">C7449_10514</name>
</gene>
<protein>
    <submittedName>
        <fullName evidence="1">Uncharacterized protein</fullName>
    </submittedName>
</protein>
<accession>A0A2T5B546</accession>
<evidence type="ECO:0000313" key="2">
    <source>
        <dbReference type="Proteomes" id="UP000241247"/>
    </source>
</evidence>
<sequence length="90" mass="10066">MRIYGFQITPGSNRSFGYCESAARAYEQAREHRENIRRAARSQRVGPIAVYEIELANVTAEALVTVLNNPDTLTEAFTVSKRVLGYVAET</sequence>
<evidence type="ECO:0000313" key="1">
    <source>
        <dbReference type="EMBL" id="PTM94116.1"/>
    </source>
</evidence>
<dbReference type="EMBL" id="PZZZ01000005">
    <property type="protein sequence ID" value="PTM94116.1"/>
    <property type="molecule type" value="Genomic_DNA"/>
</dbReference>
<dbReference type="Proteomes" id="UP000241247">
    <property type="component" value="Unassembled WGS sequence"/>
</dbReference>
<name>A0A2T5B546_MYCDI</name>
<organism evidence="1 2">
    <name type="scientific">Mycoplana dimorpha</name>
    <dbReference type="NCBI Taxonomy" id="28320"/>
    <lineage>
        <taxon>Bacteria</taxon>
        <taxon>Pseudomonadati</taxon>
        <taxon>Pseudomonadota</taxon>
        <taxon>Alphaproteobacteria</taxon>
        <taxon>Hyphomicrobiales</taxon>
        <taxon>Rhizobiaceae</taxon>
        <taxon>Mycoplana</taxon>
    </lineage>
</organism>
<dbReference type="AlphaFoldDB" id="A0A2T5B546"/>
<reference evidence="1 2" key="1">
    <citation type="submission" date="2018-04" db="EMBL/GenBank/DDBJ databases">
        <title>Genomic Encyclopedia of Type Strains, Phase IV (KMG-IV): sequencing the most valuable type-strain genomes for metagenomic binning, comparative biology and taxonomic classification.</title>
        <authorList>
            <person name="Goeker M."/>
        </authorList>
    </citation>
    <scope>NUCLEOTIDE SEQUENCE [LARGE SCALE GENOMIC DNA]</scope>
    <source>
        <strain evidence="1 2">DSM 7138</strain>
    </source>
</reference>
<proteinExistence type="predicted"/>
<keyword evidence="2" id="KW-1185">Reference proteome</keyword>
<comment type="caution">
    <text evidence="1">The sequence shown here is derived from an EMBL/GenBank/DDBJ whole genome shotgun (WGS) entry which is preliminary data.</text>
</comment>
<dbReference type="RefSeq" id="WP_108003238.1">
    <property type="nucleotide sequence ID" value="NZ_JBHEEX010000003.1"/>
</dbReference>